<evidence type="ECO:0000313" key="6">
    <source>
        <dbReference type="Proteomes" id="UP000016630"/>
    </source>
</evidence>
<comment type="catalytic activity">
    <reaction evidence="1">
        <text>Hydrolysis of alpha-(2-&gt;3)-, alpha-(2-&gt;6)-, alpha-(2-&gt;8)- glycosidic linkages of terminal sialic acid residues in oligosaccharides, glycoproteins, glycolipids, colominic acid and synthetic substrates.</text>
        <dbReference type="EC" id="3.2.1.18"/>
    </reaction>
</comment>
<reference evidence="5 6" key="1">
    <citation type="submission" date="2013-06" db="EMBL/GenBank/DDBJ databases">
        <authorList>
            <person name="Weinstock G."/>
            <person name="Sodergren E."/>
            <person name="Lobos E.A."/>
            <person name="Fulton L."/>
            <person name="Fulton R."/>
            <person name="Courtney L."/>
            <person name="Fronick C."/>
            <person name="O'Laughlin M."/>
            <person name="Godfrey J."/>
            <person name="Wilson R.M."/>
            <person name="Miner T."/>
            <person name="Farmer C."/>
            <person name="Delehaunty K."/>
            <person name="Cordes M."/>
            <person name="Minx P."/>
            <person name="Tomlinson C."/>
            <person name="Chen J."/>
            <person name="Wollam A."/>
            <person name="Pepin K.H."/>
            <person name="Bhonagiri V."/>
            <person name="Zhang X."/>
            <person name="Warren W."/>
            <person name="Mitreva M."/>
            <person name="Mardis E.R."/>
            <person name="Wilson R.K."/>
        </authorList>
    </citation>
    <scope>NUCLEOTIDE SEQUENCE [LARGE SCALE GENOMIC DNA]</scope>
    <source>
        <strain evidence="5 6">F0570</strain>
    </source>
</reference>
<proteinExistence type="inferred from homology"/>
<dbReference type="EMBL" id="AWUW01000137">
    <property type="protein sequence ID" value="ERJ64243.1"/>
    <property type="molecule type" value="Genomic_DNA"/>
</dbReference>
<evidence type="ECO:0000256" key="2">
    <source>
        <dbReference type="ARBA" id="ARBA00009348"/>
    </source>
</evidence>
<dbReference type="GO" id="GO:0006689">
    <property type="term" value="P:ganglioside catabolic process"/>
    <property type="evidence" value="ECO:0007669"/>
    <property type="project" value="TreeGrafter"/>
</dbReference>
<evidence type="ECO:0000256" key="3">
    <source>
        <dbReference type="ARBA" id="ARBA00012733"/>
    </source>
</evidence>
<evidence type="ECO:0000256" key="1">
    <source>
        <dbReference type="ARBA" id="ARBA00000427"/>
    </source>
</evidence>
<dbReference type="GO" id="GO:0004308">
    <property type="term" value="F:exo-alpha-sialidase activity"/>
    <property type="evidence" value="ECO:0007669"/>
    <property type="project" value="UniProtKB-EC"/>
</dbReference>
<gene>
    <name evidence="5" type="ORF">HMPREF1555_01968</name>
</gene>
<dbReference type="GO" id="GO:0009313">
    <property type="term" value="P:oligosaccharide catabolic process"/>
    <property type="evidence" value="ECO:0007669"/>
    <property type="project" value="TreeGrafter"/>
</dbReference>
<accession>A0A0E2LNQ6</accession>
<dbReference type="EC" id="3.2.1.18" evidence="3"/>
<protein>
    <recommendedName>
        <fullName evidence="3">exo-alpha-sialidase</fullName>
        <ecNumber evidence="3">3.2.1.18</ecNumber>
    </recommendedName>
</protein>
<comment type="caution">
    <text evidence="5">The sequence shown here is derived from an EMBL/GenBank/DDBJ whole genome shotgun (WGS) entry which is preliminary data.</text>
</comment>
<evidence type="ECO:0000259" key="4">
    <source>
        <dbReference type="Pfam" id="PF13088"/>
    </source>
</evidence>
<feature type="domain" description="Sialidase" evidence="4">
    <location>
        <begin position="222"/>
        <end position="499"/>
    </location>
</feature>
<dbReference type="GO" id="GO:0005737">
    <property type="term" value="C:cytoplasm"/>
    <property type="evidence" value="ECO:0007669"/>
    <property type="project" value="TreeGrafter"/>
</dbReference>
<organism evidence="5 6">
    <name type="scientific">Porphyromonas gingivalis F0570</name>
    <dbReference type="NCBI Taxonomy" id="1227271"/>
    <lineage>
        <taxon>Bacteria</taxon>
        <taxon>Pseudomonadati</taxon>
        <taxon>Bacteroidota</taxon>
        <taxon>Bacteroidia</taxon>
        <taxon>Bacteroidales</taxon>
        <taxon>Porphyromonadaceae</taxon>
        <taxon>Porphyromonas</taxon>
    </lineage>
</organism>
<dbReference type="GO" id="GO:0016020">
    <property type="term" value="C:membrane"/>
    <property type="evidence" value="ECO:0007669"/>
    <property type="project" value="TreeGrafter"/>
</dbReference>
<dbReference type="InterPro" id="IPR026856">
    <property type="entry name" value="Sialidase_fam"/>
</dbReference>
<dbReference type="Gene3D" id="2.120.10.10">
    <property type="match status" value="1"/>
</dbReference>
<dbReference type="InterPro" id="IPR036278">
    <property type="entry name" value="Sialidase_sf"/>
</dbReference>
<name>A0A0E2LNQ6_PORGN</name>
<evidence type="ECO:0000313" key="5">
    <source>
        <dbReference type="EMBL" id="ERJ64243.1"/>
    </source>
</evidence>
<dbReference type="RefSeq" id="WP_021665936.1">
    <property type="nucleotide sequence ID" value="NZ_KI259218.1"/>
</dbReference>
<dbReference type="Pfam" id="PF13088">
    <property type="entry name" value="BNR_2"/>
    <property type="match status" value="1"/>
</dbReference>
<dbReference type="InterPro" id="IPR011040">
    <property type="entry name" value="Sialidase"/>
</dbReference>
<dbReference type="PANTHER" id="PTHR10628">
    <property type="entry name" value="SIALIDASE"/>
    <property type="match status" value="1"/>
</dbReference>
<dbReference type="Proteomes" id="UP000016630">
    <property type="component" value="Unassembled WGS sequence"/>
</dbReference>
<dbReference type="SUPFAM" id="SSF50939">
    <property type="entry name" value="Sialidases"/>
    <property type="match status" value="1"/>
</dbReference>
<comment type="similarity">
    <text evidence="2">Belongs to the glycosyl hydrolase 33 family.</text>
</comment>
<sequence length="526" mass="58374">MANNTLLAKTRRYVCLVGFCWLMAMMHLSGQEVTMWGDSHGVAPNQVRRTLVKVALSESLPPGAKQIRIGFSLPKETEEKVTALYLLVSDSLAVRDLPDYKGRVSYDSFPISKEDRTTALSADSVAGRRFFYLAADIGPVASFSRSDTLTARVEEVAVDGRPLPLKELSPASRRLYRGYEALFVPGDGGSRNYRIPAILKTANGTLIAMADRRKYNQTDLPEDIDIVMRRSTDGGKSWSDPRIIVQGEGRNHGFGDVALVQTQAGKLLMIFVGGVGLWQSTPDRPQRTYISESRDEGLTWSPPRDITHFIFGKDCADPGRSRWLASFCASGQGLVLPSGRITFVAAIRESGQEYVLNNYVLYSDDEGDTWHLSDCAYRRGDEAKLSLMPDGRVLMSVRNQGRQESRQRFFALSSDDGLTWERAKQFEGIHDPGCNGAMLQVKRNGRDQVLHSLPLGPDGRRDGAVYLFDHTSGRWSAPVVVNSGSSAYSDMTLLADGRIGYFVEEGDEISLVFIRFVLDDLFDARQ</sequence>
<dbReference type="PANTHER" id="PTHR10628:SF30">
    <property type="entry name" value="EXO-ALPHA-SIALIDASE"/>
    <property type="match status" value="1"/>
</dbReference>
<dbReference type="AlphaFoldDB" id="A0A0E2LNQ6"/>
<dbReference type="CDD" id="cd15482">
    <property type="entry name" value="Sialidase_non-viral"/>
    <property type="match status" value="1"/>
</dbReference>
<dbReference type="HOGENOM" id="CLU_568428_0_0_10"/>
<dbReference type="PATRIC" id="fig|1227271.3.peg.1724"/>